<dbReference type="InParanoid" id="A0A163KCU8"/>
<protein>
    <recommendedName>
        <fullName evidence="4">C2H2-type domain-containing protein</fullName>
    </recommendedName>
</protein>
<feature type="compositionally biased region" description="Low complexity" evidence="1">
    <location>
        <begin position="243"/>
        <end position="255"/>
    </location>
</feature>
<gene>
    <name evidence="2" type="primary">ABSGL_12051.1 scaffold 12487</name>
</gene>
<keyword evidence="3" id="KW-1185">Reference proteome</keyword>
<dbReference type="AlphaFoldDB" id="A0A163KCU8"/>
<evidence type="ECO:0008006" key="4">
    <source>
        <dbReference type="Google" id="ProtNLM"/>
    </source>
</evidence>
<evidence type="ECO:0000256" key="1">
    <source>
        <dbReference type="SAM" id="MobiDB-lite"/>
    </source>
</evidence>
<name>A0A163KCU8_ABSGL</name>
<proteinExistence type="predicted"/>
<feature type="region of interest" description="Disordered" evidence="1">
    <location>
        <begin position="236"/>
        <end position="275"/>
    </location>
</feature>
<sequence>MSCLNKPLRQTIVNAALIANVKGMSPFLLVDPTGIPLADPVVTNALPFLWPPTLDELEDHYFDLNADDDADNICFDGHIYLDIPNSATPTRKSSTRWVILTVKHEDVETKDLLVGPPLSANEADSDSVYDILRDSGRRYEDHNARSIFHAVDSTSLVYGSNPNPLTTPQLEQWYQDNDKKSLSAHKADDHVPEVFYGEDQTILTFECPTCQSEMRITRGIIRHLFEQHALIGSKTKTSLNEQSSAESSLSPLPATAAPPAPTYDNDNSDDDQQNEGFFVSRTDFNTGFCPMTPQPIGQFQTIYGAMDNGLKWKLGSSGRFVEDILFAHGMKLRNENCIHSFILGTDDDDVRDQFDADEWKEVETKYLKENPSLPDNVVKLLGDFSKSDTVYDILRDSGRRYEDHNTQGVFYAIYTMLLLYESNPNPLMTPLLEQWDQANVWAPVMHKMLGNLLGVNCVLGESGSLASEERKR</sequence>
<accession>A0A163KCU8</accession>
<organism evidence="2">
    <name type="scientific">Absidia glauca</name>
    <name type="common">Pin mould</name>
    <dbReference type="NCBI Taxonomy" id="4829"/>
    <lineage>
        <taxon>Eukaryota</taxon>
        <taxon>Fungi</taxon>
        <taxon>Fungi incertae sedis</taxon>
        <taxon>Mucoromycota</taxon>
        <taxon>Mucoromycotina</taxon>
        <taxon>Mucoromycetes</taxon>
        <taxon>Mucorales</taxon>
        <taxon>Cunninghamellaceae</taxon>
        <taxon>Absidia</taxon>
    </lineage>
</organism>
<dbReference type="Proteomes" id="UP000078561">
    <property type="component" value="Unassembled WGS sequence"/>
</dbReference>
<dbReference type="EMBL" id="LT554510">
    <property type="protein sequence ID" value="SAM06173.1"/>
    <property type="molecule type" value="Genomic_DNA"/>
</dbReference>
<reference evidence="2" key="1">
    <citation type="submission" date="2016-04" db="EMBL/GenBank/DDBJ databases">
        <authorList>
            <person name="Evans L.H."/>
            <person name="Alamgir A."/>
            <person name="Owens N."/>
            <person name="Weber N.D."/>
            <person name="Virtaneva K."/>
            <person name="Barbian K."/>
            <person name="Babar A."/>
            <person name="Rosenke K."/>
        </authorList>
    </citation>
    <scope>NUCLEOTIDE SEQUENCE [LARGE SCALE GENOMIC DNA]</scope>
    <source>
        <strain evidence="2">CBS 101.48</strain>
    </source>
</reference>
<evidence type="ECO:0000313" key="3">
    <source>
        <dbReference type="Proteomes" id="UP000078561"/>
    </source>
</evidence>
<evidence type="ECO:0000313" key="2">
    <source>
        <dbReference type="EMBL" id="SAM06173.1"/>
    </source>
</evidence>
<dbReference type="OrthoDB" id="5340906at2759"/>